<dbReference type="SUPFAM" id="SSF52317">
    <property type="entry name" value="Class I glutamine amidotransferase-like"/>
    <property type="match status" value="1"/>
</dbReference>
<dbReference type="CDD" id="cd03146">
    <property type="entry name" value="GAT1_Peptidase_E"/>
    <property type="match status" value="1"/>
</dbReference>
<dbReference type="Proteomes" id="UP000494111">
    <property type="component" value="Unassembled WGS sequence"/>
</dbReference>
<gene>
    <name evidence="5" type="primary">pepE</name>
    <name evidence="5" type="ORF">LMG3458_03652</name>
</gene>
<organism evidence="5 6">
    <name type="scientific">Achromobacter deleyi</name>
    <dbReference type="NCBI Taxonomy" id="1353891"/>
    <lineage>
        <taxon>Bacteria</taxon>
        <taxon>Pseudomonadati</taxon>
        <taxon>Pseudomonadota</taxon>
        <taxon>Betaproteobacteria</taxon>
        <taxon>Burkholderiales</taxon>
        <taxon>Alcaligenaceae</taxon>
        <taxon>Achromobacter</taxon>
    </lineage>
</organism>
<dbReference type="GO" id="GO:0016805">
    <property type="term" value="F:dipeptidase activity"/>
    <property type="evidence" value="ECO:0007669"/>
    <property type="project" value="UniProtKB-KW"/>
</dbReference>
<dbReference type="AlphaFoldDB" id="A0A6S7AB54"/>
<dbReference type="InterPro" id="IPR029062">
    <property type="entry name" value="Class_I_gatase-like"/>
</dbReference>
<dbReference type="GO" id="GO:0006508">
    <property type="term" value="P:proteolysis"/>
    <property type="evidence" value="ECO:0007669"/>
    <property type="project" value="UniProtKB-KW"/>
</dbReference>
<name>A0A6S7AB54_9BURK</name>
<dbReference type="EC" id="3.4.13.21" evidence="5"/>
<dbReference type="PANTHER" id="PTHR20842">
    <property type="entry name" value="PROTEASE S51 ALPHA-ASPARTYL DIPEPTIDASE"/>
    <property type="match status" value="1"/>
</dbReference>
<comment type="similarity">
    <text evidence="1">Belongs to the peptidase S51 family.</text>
</comment>
<evidence type="ECO:0000313" key="6">
    <source>
        <dbReference type="Proteomes" id="UP000494111"/>
    </source>
</evidence>
<evidence type="ECO:0000256" key="3">
    <source>
        <dbReference type="ARBA" id="ARBA00022801"/>
    </source>
</evidence>
<evidence type="ECO:0000256" key="4">
    <source>
        <dbReference type="ARBA" id="ARBA00022825"/>
    </source>
</evidence>
<accession>A0A6S7AB54</accession>
<dbReference type="GO" id="GO:0008236">
    <property type="term" value="F:serine-type peptidase activity"/>
    <property type="evidence" value="ECO:0007669"/>
    <property type="project" value="UniProtKB-KW"/>
</dbReference>
<evidence type="ECO:0000256" key="2">
    <source>
        <dbReference type="ARBA" id="ARBA00022670"/>
    </source>
</evidence>
<keyword evidence="5" id="KW-0224">Dipeptidase</keyword>
<proteinExistence type="inferred from homology"/>
<dbReference type="InterPro" id="IPR005320">
    <property type="entry name" value="Peptidase_S51"/>
</dbReference>
<evidence type="ECO:0000256" key="1">
    <source>
        <dbReference type="ARBA" id="ARBA00006534"/>
    </source>
</evidence>
<reference evidence="5 6" key="1">
    <citation type="submission" date="2020-04" db="EMBL/GenBank/DDBJ databases">
        <authorList>
            <person name="De Canck E."/>
        </authorList>
    </citation>
    <scope>NUCLEOTIDE SEQUENCE [LARGE SCALE GENOMIC DNA]</scope>
    <source>
        <strain evidence="5 6">LMG 3458</strain>
    </source>
</reference>
<dbReference type="EMBL" id="CADIJO010000012">
    <property type="protein sequence ID" value="CAB3717396.1"/>
    <property type="molecule type" value="Genomic_DNA"/>
</dbReference>
<dbReference type="PANTHER" id="PTHR20842:SF0">
    <property type="entry name" value="ALPHA-ASPARTYL DIPEPTIDASE"/>
    <property type="match status" value="1"/>
</dbReference>
<keyword evidence="3 5" id="KW-0378">Hydrolase</keyword>
<dbReference type="NCBIfam" id="NF003642">
    <property type="entry name" value="PRK05282.1"/>
    <property type="match status" value="1"/>
</dbReference>
<dbReference type="Gene3D" id="3.40.50.880">
    <property type="match status" value="1"/>
</dbReference>
<evidence type="ECO:0000313" key="5">
    <source>
        <dbReference type="EMBL" id="CAB3717396.1"/>
    </source>
</evidence>
<sequence>MNLLLLSNSSSDAGYLVHALPDIRELIEALPAGAKAVFVPFAGVTRNWDDYTALVVSALADTGLDIQGLHRAADPVAALNEAAVIIVGGGNTFNLLGQLRRQGLLDVVARRVREGAAYLGWSAGSNMACPSICTTNDMPITDPEGFDALGLLSFQINPHYTNAHPPGHRGETRAQRLAEFCTLNPTMPVLGLPEGAALRVRGQAVALIGPHDAPLFLGHAEPRVFRPGPLEIPA</sequence>
<dbReference type="RefSeq" id="WP_175191938.1">
    <property type="nucleotide sequence ID" value="NZ_CADIJO010000012.1"/>
</dbReference>
<keyword evidence="4" id="KW-0720">Serine protease</keyword>
<keyword evidence="2" id="KW-0645">Protease</keyword>
<dbReference type="Pfam" id="PF03575">
    <property type="entry name" value="Peptidase_S51"/>
    <property type="match status" value="1"/>
</dbReference>
<protein>
    <submittedName>
        <fullName evidence="5">Peptidase E</fullName>
        <ecNumber evidence="5">3.4.13.21</ecNumber>
    </submittedName>
</protein>